<name>A0A101EPA5_9THEM</name>
<dbReference type="AlphaFoldDB" id="A0A101EPA5"/>
<dbReference type="Proteomes" id="UP000058636">
    <property type="component" value="Unassembled WGS sequence"/>
</dbReference>
<protein>
    <submittedName>
        <fullName evidence="1">Uncharacterized protein</fullName>
    </submittedName>
</protein>
<organism evidence="1 2">
    <name type="scientific">Thermotoga petrophila</name>
    <dbReference type="NCBI Taxonomy" id="93929"/>
    <lineage>
        <taxon>Bacteria</taxon>
        <taxon>Thermotogati</taxon>
        <taxon>Thermotogota</taxon>
        <taxon>Thermotogae</taxon>
        <taxon>Thermotogales</taxon>
        <taxon>Thermotogaceae</taxon>
        <taxon>Thermotoga</taxon>
    </lineage>
</organism>
<dbReference type="SUPFAM" id="SSF54826">
    <property type="entry name" value="Enolase N-terminal domain-like"/>
    <property type="match status" value="1"/>
</dbReference>
<comment type="caution">
    <text evidence="1">The sequence shown here is derived from an EMBL/GenBank/DDBJ whole genome shotgun (WGS) entry which is preliminary data.</text>
</comment>
<dbReference type="PATRIC" id="fig|93930.3.peg.622"/>
<dbReference type="EMBL" id="LGFG01000184">
    <property type="protein sequence ID" value="KUK22348.1"/>
    <property type="molecule type" value="Genomic_DNA"/>
</dbReference>
<sequence>MILTYHLEKWKDREIVKVELMEDEFKGSSTIVPERSLGEHYKIFVAVLEEYEGILKEAKSSQIFGLFERLEAHFPEHPKVLFSLSCAMLELFSRRYGVKLKEMFDLPDFEPEELDFPSGDFLIFPEMIGHVLRVMGFMSAMRSFGERVYLVVREYPDSNTNFIVDLLKKLSDGFIEEEWR</sequence>
<proteinExistence type="predicted"/>
<gene>
    <name evidence="1" type="ORF">XD57_1552</name>
</gene>
<dbReference type="InterPro" id="IPR029017">
    <property type="entry name" value="Enolase-like_N"/>
</dbReference>
<evidence type="ECO:0000313" key="1">
    <source>
        <dbReference type="EMBL" id="KUK22348.1"/>
    </source>
</evidence>
<accession>A0A101EPA5</accession>
<reference evidence="1 2" key="1">
    <citation type="journal article" date="2015" name="MBio">
        <title>Genome-Resolved Metagenomic Analysis Reveals Roles for Candidate Phyla and Other Microbial Community Members in Biogeochemical Transformations in Oil Reservoirs.</title>
        <authorList>
            <person name="Hu P."/>
            <person name="Tom L."/>
            <person name="Singh A."/>
            <person name="Thomas B.C."/>
            <person name="Baker B.J."/>
            <person name="Piceno Y.M."/>
            <person name="Andersen G.L."/>
            <person name="Banfield J.F."/>
        </authorList>
    </citation>
    <scope>NUCLEOTIDE SEQUENCE [LARGE SCALE GENOMIC DNA]</scope>
    <source>
        <strain evidence="1">46_26</strain>
    </source>
</reference>
<evidence type="ECO:0000313" key="2">
    <source>
        <dbReference type="Proteomes" id="UP000058636"/>
    </source>
</evidence>